<gene>
    <name evidence="1" type="ORF">GCM10011396_00970</name>
</gene>
<comment type="caution">
    <text evidence="1">The sequence shown here is derived from an EMBL/GenBank/DDBJ whole genome shotgun (WGS) entry which is preliminary data.</text>
</comment>
<sequence>MAAAIRKLLPSSSRTANADARALALAVDGAIVGAQFGEPVDEILKSLSRLIAGIEAITGTPKVKGLLK</sequence>
<protein>
    <submittedName>
        <fullName evidence="1">Uncharacterized protein</fullName>
    </submittedName>
</protein>
<evidence type="ECO:0000313" key="1">
    <source>
        <dbReference type="EMBL" id="GGC57970.1"/>
    </source>
</evidence>
<dbReference type="AlphaFoldDB" id="A0A916X9T2"/>
<dbReference type="EMBL" id="BMED01000001">
    <property type="protein sequence ID" value="GGC57970.1"/>
    <property type="molecule type" value="Genomic_DNA"/>
</dbReference>
<name>A0A916X9T2_9BURK</name>
<evidence type="ECO:0000313" key="2">
    <source>
        <dbReference type="Proteomes" id="UP000637423"/>
    </source>
</evidence>
<keyword evidence="2" id="KW-1185">Reference proteome</keyword>
<accession>A0A916X9T2</accession>
<reference evidence="1" key="1">
    <citation type="journal article" date="2014" name="Int. J. Syst. Evol. Microbiol.">
        <title>Complete genome sequence of Corynebacterium casei LMG S-19264T (=DSM 44701T), isolated from a smear-ripened cheese.</title>
        <authorList>
            <consortium name="US DOE Joint Genome Institute (JGI-PGF)"/>
            <person name="Walter F."/>
            <person name="Albersmeier A."/>
            <person name="Kalinowski J."/>
            <person name="Ruckert C."/>
        </authorList>
    </citation>
    <scope>NUCLEOTIDE SEQUENCE</scope>
    <source>
        <strain evidence="1">CGMCC 1.10998</strain>
    </source>
</reference>
<organism evidence="1 2">
    <name type="scientific">Undibacterium terreum</name>
    <dbReference type="NCBI Taxonomy" id="1224302"/>
    <lineage>
        <taxon>Bacteria</taxon>
        <taxon>Pseudomonadati</taxon>
        <taxon>Pseudomonadota</taxon>
        <taxon>Betaproteobacteria</taxon>
        <taxon>Burkholderiales</taxon>
        <taxon>Oxalobacteraceae</taxon>
        <taxon>Undibacterium</taxon>
    </lineage>
</organism>
<dbReference type="Proteomes" id="UP000637423">
    <property type="component" value="Unassembled WGS sequence"/>
</dbReference>
<reference evidence="1" key="2">
    <citation type="submission" date="2020-09" db="EMBL/GenBank/DDBJ databases">
        <authorList>
            <person name="Sun Q."/>
            <person name="Zhou Y."/>
        </authorList>
    </citation>
    <scope>NUCLEOTIDE SEQUENCE</scope>
    <source>
        <strain evidence="1">CGMCC 1.10998</strain>
    </source>
</reference>
<proteinExistence type="predicted"/>